<evidence type="ECO:0000313" key="3">
    <source>
        <dbReference type="EMBL" id="AZL68719.1"/>
    </source>
</evidence>
<keyword evidence="2" id="KW-0732">Signal</keyword>
<dbReference type="Proteomes" id="UP000268230">
    <property type="component" value="Chromosome"/>
</dbReference>
<dbReference type="EMBL" id="CP034338">
    <property type="protein sequence ID" value="AZL68719.1"/>
    <property type="molecule type" value="Genomic_DNA"/>
</dbReference>
<evidence type="ECO:0000256" key="1">
    <source>
        <dbReference type="SAM" id="MobiDB-lite"/>
    </source>
</evidence>
<feature type="compositionally biased region" description="Low complexity" evidence="1">
    <location>
        <begin position="31"/>
        <end position="45"/>
    </location>
</feature>
<organism evidence="3 4">
    <name type="scientific">Pseudomonas entomophila</name>
    <dbReference type="NCBI Taxonomy" id="312306"/>
    <lineage>
        <taxon>Bacteria</taxon>
        <taxon>Pseudomonadati</taxon>
        <taxon>Pseudomonadota</taxon>
        <taxon>Gammaproteobacteria</taxon>
        <taxon>Pseudomonadales</taxon>
        <taxon>Pseudomonadaceae</taxon>
        <taxon>Pseudomonas</taxon>
    </lineage>
</organism>
<protein>
    <recommendedName>
        <fullName evidence="5">Secreted protein</fullName>
    </recommendedName>
</protein>
<sequence>MKSLSFALALLAATSATSAFAEGGAERLQARNEQLAQQRQQQAEAVAKRDAHVQSQAQAPRQGDALNSKPCS</sequence>
<accession>A0A3Q8U161</accession>
<evidence type="ECO:0008006" key="5">
    <source>
        <dbReference type="Google" id="ProtNLM"/>
    </source>
</evidence>
<evidence type="ECO:0000313" key="4">
    <source>
        <dbReference type="Proteomes" id="UP000268230"/>
    </source>
</evidence>
<gene>
    <name evidence="3" type="ORF">EJA05_13690</name>
</gene>
<evidence type="ECO:0000256" key="2">
    <source>
        <dbReference type="SAM" id="SignalP"/>
    </source>
</evidence>
<name>A0A3Q8U161_9PSED</name>
<dbReference type="AlphaFoldDB" id="A0A3Q8U161"/>
<dbReference type="KEGG" id="pory:EJA05_13690"/>
<feature type="chain" id="PRO_5018545020" description="Secreted protein" evidence="2">
    <location>
        <begin position="22"/>
        <end position="72"/>
    </location>
</feature>
<feature type="signal peptide" evidence="2">
    <location>
        <begin position="1"/>
        <end position="21"/>
    </location>
</feature>
<feature type="region of interest" description="Disordered" evidence="1">
    <location>
        <begin position="31"/>
        <end position="72"/>
    </location>
</feature>
<reference evidence="3 4" key="1">
    <citation type="submission" date="2018-12" db="EMBL/GenBank/DDBJ databases">
        <authorList>
            <person name="Li S."/>
            <person name="Yang R."/>
            <person name="Chen G."/>
            <person name="Zou L."/>
            <person name="Zhang C."/>
            <person name="Chen Y."/>
            <person name="Liu Z."/>
            <person name="Li Y."/>
            <person name="Yan Y."/>
            <person name="Huang M."/>
            <person name="Chen T."/>
        </authorList>
    </citation>
    <scope>NUCLEOTIDE SEQUENCE [LARGE SCALE GENOMIC DNA]</scope>
    <source>
        <strain evidence="3 4">1257</strain>
    </source>
</reference>
<proteinExistence type="predicted"/>